<sequence length="947" mass="105239">METARKLTPNIIKAFLAISVLVVAQATFVRVAWASAGSPQSCTIGANCTIGEFLFDDEYAPITSATCTITSRYPDGTLFIDNQGMTAATQNDGWYSYALTTPQTSGYYRTQVCCTVGTEYLCVDKDFEAQTASATDTNSIASAVWGYSNRTLSSFGNLVSDIWNYSSRTLTSFGSLVADIWNRSTTGTSTQNTVVNELTETKKTADENRLLLEELVNKPIIQNFLEDEVPDLGSKIKDTRAVANQLFVNSQYITSRTGLLIKDWNKYEDGEILDNIIELNEILGEESEISSASSVFGSINWIESSWDWEEVAQLKKQVKQVKLSLDTVQTNLASTLSSDYAKKELTNLFASSAKLDEFIGTTTDNLTDKTLYGKIYQTEQVIAQLDLQQEEIESLLSEWENIEGDSKTKDKLAKLKRNVLAINKVPKGNIAINNKADSINTTSKNSLLAMRGLIVANKLLLSKKAGDYFSFSWIEEGSIIVKSLVINPSKLINQEAELKYYLPPEVGEEEVLLIDEPLAVKYDFERDQFYIEGKIPLAINETKIFSVKLEDIWAITYEEIESYRQQAEELVKPLVKTSYYAQGITLKADINASLDKIVTLQKSAVTPEQRIRAYREALIEKYAADEKLSKLADLVSLAGNTGTLTAFIGGSNALLVWGLIIIMITGFVFLTVYMKKMTEKGKKKTSKKSKDNKKTKNPSGFSLLPAFTMRKFAKLVASFLVFGMIVAGITGFIVAKVVSNSFQKEIEREKETQSNVVLGDDDHVAKVNAEEEGVGGQEIVKVEVPEGSRVNVRSAPKKDAEIVDKIKVAIAVVKIGEEGDWINIVFEGEPSLESITESQDESNSGEADSRKINGWIHKDFIVEPVEIKDETSGLDSQSGDTKADVTVVISETPTGWLRVRQSPEGKEIGKVYPEEEYTLIEQNNGWYQIEYQENELGWIFSEYATLK</sequence>
<dbReference type="InterPro" id="IPR003646">
    <property type="entry name" value="SH3-like_bac-type"/>
</dbReference>
<feature type="transmembrane region" description="Helical" evidence="1">
    <location>
        <begin position="715"/>
        <end position="735"/>
    </location>
</feature>
<evidence type="ECO:0000256" key="1">
    <source>
        <dbReference type="SAM" id="Phobius"/>
    </source>
</evidence>
<keyword evidence="1" id="KW-0812">Transmembrane</keyword>
<accession>A0A1F7X8G6</accession>
<dbReference type="Gene3D" id="2.30.30.40">
    <property type="entry name" value="SH3 Domains"/>
    <property type="match status" value="2"/>
</dbReference>
<organism evidence="3 4">
    <name type="scientific">Candidatus Woesebacteria bacterium RBG_16_39_8b</name>
    <dbReference type="NCBI Taxonomy" id="1802482"/>
    <lineage>
        <taxon>Bacteria</taxon>
        <taxon>Candidatus Woeseibacteriota</taxon>
    </lineage>
</organism>
<dbReference type="EMBL" id="MGFU01000060">
    <property type="protein sequence ID" value="OGM11336.1"/>
    <property type="molecule type" value="Genomic_DNA"/>
</dbReference>
<keyword evidence="1" id="KW-1133">Transmembrane helix</keyword>
<protein>
    <recommendedName>
        <fullName evidence="2">SH3b domain-containing protein</fullName>
    </recommendedName>
</protein>
<evidence type="ECO:0000259" key="2">
    <source>
        <dbReference type="Pfam" id="PF08239"/>
    </source>
</evidence>
<keyword evidence="1" id="KW-0472">Membrane</keyword>
<proteinExistence type="predicted"/>
<dbReference type="Pfam" id="PF08239">
    <property type="entry name" value="SH3_3"/>
    <property type="match status" value="1"/>
</dbReference>
<feature type="domain" description="SH3b" evidence="2">
    <location>
        <begin position="897"/>
        <end position="943"/>
    </location>
</feature>
<gene>
    <name evidence="3" type="ORF">A2V80_01395</name>
</gene>
<reference evidence="3 4" key="1">
    <citation type="journal article" date="2016" name="Nat. Commun.">
        <title>Thousands of microbial genomes shed light on interconnected biogeochemical processes in an aquifer system.</title>
        <authorList>
            <person name="Anantharaman K."/>
            <person name="Brown C.T."/>
            <person name="Hug L.A."/>
            <person name="Sharon I."/>
            <person name="Castelle C.J."/>
            <person name="Probst A.J."/>
            <person name="Thomas B.C."/>
            <person name="Singh A."/>
            <person name="Wilkins M.J."/>
            <person name="Karaoz U."/>
            <person name="Brodie E.L."/>
            <person name="Williams K.H."/>
            <person name="Hubbard S.S."/>
            <person name="Banfield J.F."/>
        </authorList>
    </citation>
    <scope>NUCLEOTIDE SEQUENCE [LARGE SCALE GENOMIC DNA]</scope>
</reference>
<dbReference type="Proteomes" id="UP000179013">
    <property type="component" value="Unassembled WGS sequence"/>
</dbReference>
<evidence type="ECO:0000313" key="4">
    <source>
        <dbReference type="Proteomes" id="UP000179013"/>
    </source>
</evidence>
<comment type="caution">
    <text evidence="3">The sequence shown here is derived from an EMBL/GenBank/DDBJ whole genome shotgun (WGS) entry which is preliminary data.</text>
</comment>
<evidence type="ECO:0000313" key="3">
    <source>
        <dbReference type="EMBL" id="OGM11336.1"/>
    </source>
</evidence>
<name>A0A1F7X8G6_9BACT</name>
<dbReference type="AlphaFoldDB" id="A0A1F7X8G6"/>
<feature type="transmembrane region" description="Helical" evidence="1">
    <location>
        <begin position="654"/>
        <end position="674"/>
    </location>
</feature>